<dbReference type="Proteomes" id="UP000014155">
    <property type="component" value="Unassembled WGS sequence"/>
</dbReference>
<dbReference type="SUPFAM" id="SSF52980">
    <property type="entry name" value="Restriction endonuclease-like"/>
    <property type="match status" value="1"/>
</dbReference>
<name>S0FG29_RUMCE</name>
<dbReference type="Gene3D" id="3.90.1570.10">
    <property type="entry name" value="tt1808, chain A"/>
    <property type="match status" value="1"/>
</dbReference>
<dbReference type="InterPro" id="IPR008538">
    <property type="entry name" value="Uma2"/>
</dbReference>
<evidence type="ECO:0000256" key="1">
    <source>
        <dbReference type="ARBA" id="ARBA00009981"/>
    </source>
</evidence>
<proteinExistence type="inferred from homology"/>
<dbReference type="eggNOG" id="COG4636">
    <property type="taxonomic scope" value="Bacteria"/>
</dbReference>
<organism evidence="3 4">
    <name type="scientific">Ruminiclostridium cellobioparum subsp. termitidis CT1112</name>
    <dbReference type="NCBI Taxonomy" id="1195236"/>
    <lineage>
        <taxon>Bacteria</taxon>
        <taxon>Bacillati</taxon>
        <taxon>Bacillota</taxon>
        <taxon>Clostridia</taxon>
        <taxon>Eubacteriales</taxon>
        <taxon>Oscillospiraceae</taxon>
        <taxon>Ruminiclostridium</taxon>
    </lineage>
</organism>
<dbReference type="RefSeq" id="WP_004630162.1">
    <property type="nucleotide sequence ID" value="NZ_AORV01000065.1"/>
</dbReference>
<comment type="similarity">
    <text evidence="1">Belongs to the phD/YefM antitoxin family.</text>
</comment>
<dbReference type="NCBIfam" id="TIGR01552">
    <property type="entry name" value="phd_fam"/>
    <property type="match status" value="1"/>
</dbReference>
<feature type="domain" description="Putative restriction endonuclease" evidence="2">
    <location>
        <begin position="72"/>
        <end position="224"/>
    </location>
</feature>
<dbReference type="InterPro" id="IPR011335">
    <property type="entry name" value="Restrct_endonuc-II-like"/>
</dbReference>
<dbReference type="CDD" id="cd06260">
    <property type="entry name" value="DUF820-like"/>
    <property type="match status" value="1"/>
</dbReference>
<evidence type="ECO:0000313" key="4">
    <source>
        <dbReference type="Proteomes" id="UP000014155"/>
    </source>
</evidence>
<evidence type="ECO:0000313" key="3">
    <source>
        <dbReference type="EMBL" id="EMS69787.1"/>
    </source>
</evidence>
<dbReference type="SUPFAM" id="SSF143120">
    <property type="entry name" value="YefM-like"/>
    <property type="match status" value="1"/>
</dbReference>
<dbReference type="InterPro" id="IPR036165">
    <property type="entry name" value="YefM-like_sf"/>
</dbReference>
<dbReference type="Gene3D" id="3.40.1620.10">
    <property type="entry name" value="YefM-like domain"/>
    <property type="match status" value="1"/>
</dbReference>
<dbReference type="Pfam" id="PF02604">
    <property type="entry name" value="PhdYeFM_antitox"/>
    <property type="match status" value="1"/>
</dbReference>
<dbReference type="InterPro" id="IPR012296">
    <property type="entry name" value="Nuclease_put_TT1808"/>
</dbReference>
<dbReference type="PATRIC" id="fig|1195236.3.peg.4869"/>
<dbReference type="EMBL" id="AORV01000065">
    <property type="protein sequence ID" value="EMS69787.1"/>
    <property type="molecule type" value="Genomic_DNA"/>
</dbReference>
<sequence>MDYETKVITATELKLNLGKYLDLVSNDNEVIITKNGKKAIRLTPYINDIERYFTVKEKALDYRYGGKKVSYEEFMEIYENSELRMEYINGEIVLLSSPSTFHQVISGNLHVILRNYLKGKTCKVFYAPFDVHFFKKDLKTPDVMQPDLLIACDLENTVTEKGRYMGTPTLVVEILSRSTRSKDMVDKLNTYMLSGVKEFWVIDPKNKSVLLYGFKDCEIDFHSVSKNNDIVTSYWFKDLEVTLEDIFEG</sequence>
<gene>
    <name evidence="3" type="ORF">CTER_4686</name>
</gene>
<dbReference type="AlphaFoldDB" id="S0FG29"/>
<keyword evidence="4" id="KW-1185">Reference proteome</keyword>
<dbReference type="PANTHER" id="PTHR36558:SF1">
    <property type="entry name" value="RESTRICTION ENDONUCLEASE DOMAIN-CONTAINING PROTEIN-RELATED"/>
    <property type="match status" value="1"/>
</dbReference>
<comment type="caution">
    <text evidence="3">The sequence shown here is derived from an EMBL/GenBank/DDBJ whole genome shotgun (WGS) entry which is preliminary data.</text>
</comment>
<evidence type="ECO:0000259" key="2">
    <source>
        <dbReference type="Pfam" id="PF05685"/>
    </source>
</evidence>
<protein>
    <submittedName>
        <fullName evidence="3">Prevent-host-death family protein</fullName>
    </submittedName>
</protein>
<reference evidence="3 4" key="1">
    <citation type="journal article" date="2013" name="Genome Announc.">
        <title>Draft Genome Sequence of the Cellulolytic, Mesophilic, Anaerobic Bacterium Clostridium termitidis Strain CT1112 (DSM 5398).</title>
        <authorList>
            <person name="Lal S."/>
            <person name="Ramachandran U."/>
            <person name="Zhang X."/>
            <person name="Munir R."/>
            <person name="Sparling R."/>
            <person name="Levin D.B."/>
        </authorList>
    </citation>
    <scope>NUCLEOTIDE SEQUENCE [LARGE SCALE GENOMIC DNA]</scope>
    <source>
        <strain evidence="3 4">CT1112</strain>
    </source>
</reference>
<dbReference type="Pfam" id="PF05685">
    <property type="entry name" value="Uma2"/>
    <property type="match status" value="1"/>
</dbReference>
<dbReference type="PANTHER" id="PTHR36558">
    <property type="entry name" value="GLR1098 PROTEIN"/>
    <property type="match status" value="1"/>
</dbReference>
<accession>S0FG29</accession>
<dbReference type="InterPro" id="IPR006442">
    <property type="entry name" value="Antitoxin_Phd/YefM"/>
</dbReference>